<organism evidence="10 11">
    <name type="scientific">Phlebiopsis gigantea (strain 11061_1 CR5-6)</name>
    <name type="common">White-rot fungus</name>
    <name type="synonym">Peniophora gigantea</name>
    <dbReference type="NCBI Taxonomy" id="745531"/>
    <lineage>
        <taxon>Eukaryota</taxon>
        <taxon>Fungi</taxon>
        <taxon>Dikarya</taxon>
        <taxon>Basidiomycota</taxon>
        <taxon>Agaricomycotina</taxon>
        <taxon>Agaricomycetes</taxon>
        <taxon>Polyporales</taxon>
        <taxon>Phanerochaetaceae</taxon>
        <taxon>Phlebiopsis</taxon>
    </lineage>
</organism>
<dbReference type="Pfam" id="PF03835">
    <property type="entry name" value="Rad4"/>
    <property type="match status" value="1"/>
</dbReference>
<dbReference type="GO" id="GO:0003697">
    <property type="term" value="F:single-stranded DNA binding"/>
    <property type="evidence" value="ECO:0007669"/>
    <property type="project" value="TreeGrafter"/>
</dbReference>
<feature type="domain" description="Rad4 beta-hairpin" evidence="9">
    <location>
        <begin position="595"/>
        <end position="669"/>
    </location>
</feature>
<dbReference type="PANTHER" id="PTHR12135:SF0">
    <property type="entry name" value="DNA REPAIR PROTEIN COMPLEMENTING XP-C CELLS"/>
    <property type="match status" value="1"/>
</dbReference>
<dbReference type="SMART" id="SM01032">
    <property type="entry name" value="BHD_3"/>
    <property type="match status" value="1"/>
</dbReference>
<dbReference type="Gene3D" id="3.90.260.10">
    <property type="entry name" value="Transglutaminase-like"/>
    <property type="match status" value="1"/>
</dbReference>
<dbReference type="InterPro" id="IPR018327">
    <property type="entry name" value="BHD_2"/>
</dbReference>
<reference evidence="10 11" key="1">
    <citation type="journal article" date="2014" name="PLoS Genet.">
        <title>Analysis of the Phlebiopsis gigantea genome, transcriptome and secretome provides insight into its pioneer colonization strategies of wood.</title>
        <authorList>
            <person name="Hori C."/>
            <person name="Ishida T."/>
            <person name="Igarashi K."/>
            <person name="Samejima M."/>
            <person name="Suzuki H."/>
            <person name="Master E."/>
            <person name="Ferreira P."/>
            <person name="Ruiz-Duenas F.J."/>
            <person name="Held B."/>
            <person name="Canessa P."/>
            <person name="Larrondo L.F."/>
            <person name="Schmoll M."/>
            <person name="Druzhinina I.S."/>
            <person name="Kubicek C.P."/>
            <person name="Gaskell J.A."/>
            <person name="Kersten P."/>
            <person name="St John F."/>
            <person name="Glasner J."/>
            <person name="Sabat G."/>
            <person name="Splinter BonDurant S."/>
            <person name="Syed K."/>
            <person name="Yadav J."/>
            <person name="Mgbeahuruike A.C."/>
            <person name="Kovalchuk A."/>
            <person name="Asiegbu F.O."/>
            <person name="Lackner G."/>
            <person name="Hoffmeister D."/>
            <person name="Rencoret J."/>
            <person name="Gutierrez A."/>
            <person name="Sun H."/>
            <person name="Lindquist E."/>
            <person name="Barry K."/>
            <person name="Riley R."/>
            <person name="Grigoriev I.V."/>
            <person name="Henrissat B."/>
            <person name="Kues U."/>
            <person name="Berka R.M."/>
            <person name="Martinez A.T."/>
            <person name="Covert S.F."/>
            <person name="Blanchette R.A."/>
            <person name="Cullen D."/>
        </authorList>
    </citation>
    <scope>NUCLEOTIDE SEQUENCE [LARGE SCALE GENOMIC DNA]</scope>
    <source>
        <strain evidence="10 11">11061_1 CR5-6</strain>
    </source>
</reference>
<feature type="compositionally biased region" description="Basic and acidic residues" evidence="6">
    <location>
        <begin position="720"/>
        <end position="730"/>
    </location>
</feature>
<feature type="compositionally biased region" description="Basic and acidic residues" evidence="6">
    <location>
        <begin position="251"/>
        <end position="264"/>
    </location>
</feature>
<dbReference type="Pfam" id="PF10405">
    <property type="entry name" value="BHD_3"/>
    <property type="match status" value="1"/>
</dbReference>
<feature type="region of interest" description="Disordered" evidence="6">
    <location>
        <begin position="162"/>
        <end position="187"/>
    </location>
</feature>
<dbReference type="Pfam" id="PF01841">
    <property type="entry name" value="Transglut_core"/>
    <property type="match status" value="1"/>
</dbReference>
<dbReference type="InterPro" id="IPR004583">
    <property type="entry name" value="DNA_repair_Rad4"/>
</dbReference>
<dbReference type="AlphaFoldDB" id="A0A0C3NUF3"/>
<dbReference type="Pfam" id="PF10403">
    <property type="entry name" value="BHD_1"/>
    <property type="match status" value="1"/>
</dbReference>
<comment type="similarity">
    <text evidence="2">Belongs to the XPC family.</text>
</comment>
<evidence type="ECO:0000259" key="9">
    <source>
        <dbReference type="SMART" id="SM01032"/>
    </source>
</evidence>
<keyword evidence="4" id="KW-0234">DNA repair</keyword>
<accession>A0A0C3NUF3</accession>
<dbReference type="STRING" id="745531.A0A0C3NUF3"/>
<evidence type="ECO:0000259" key="7">
    <source>
        <dbReference type="SMART" id="SM01030"/>
    </source>
</evidence>
<evidence type="ECO:0000256" key="6">
    <source>
        <dbReference type="SAM" id="MobiDB-lite"/>
    </source>
</evidence>
<protein>
    <recommendedName>
        <fullName evidence="12">Rad4 beta-hairpin domain-containing protein</fullName>
    </recommendedName>
</protein>
<dbReference type="InterPro" id="IPR036985">
    <property type="entry name" value="Transglutaminase-like_sf"/>
</dbReference>
<dbReference type="PANTHER" id="PTHR12135">
    <property type="entry name" value="DNA REPAIR PROTEIN XP-C / RAD4"/>
    <property type="match status" value="1"/>
</dbReference>
<gene>
    <name evidence="10" type="ORF">PHLGIDRAFT_68410</name>
</gene>
<evidence type="ECO:0000256" key="3">
    <source>
        <dbReference type="ARBA" id="ARBA00022763"/>
    </source>
</evidence>
<dbReference type="SMART" id="SM01031">
    <property type="entry name" value="BHD_2"/>
    <property type="match status" value="1"/>
</dbReference>
<dbReference type="Gene3D" id="2.20.20.110">
    <property type="entry name" value="Rad4, beta-hairpin domain BHD1"/>
    <property type="match status" value="1"/>
</dbReference>
<evidence type="ECO:0000313" key="10">
    <source>
        <dbReference type="EMBL" id="KIP08959.1"/>
    </source>
</evidence>
<dbReference type="SUPFAM" id="SSF54001">
    <property type="entry name" value="Cysteine proteinases"/>
    <property type="match status" value="1"/>
</dbReference>
<evidence type="ECO:0000256" key="5">
    <source>
        <dbReference type="ARBA" id="ARBA00023242"/>
    </source>
</evidence>
<dbReference type="EMBL" id="KN840472">
    <property type="protein sequence ID" value="KIP08959.1"/>
    <property type="molecule type" value="Genomic_DNA"/>
</dbReference>
<proteinExistence type="inferred from homology"/>
<dbReference type="GO" id="GO:0071942">
    <property type="term" value="C:XPC complex"/>
    <property type="evidence" value="ECO:0007669"/>
    <property type="project" value="TreeGrafter"/>
</dbReference>
<feature type="region of interest" description="Disordered" evidence="6">
    <location>
        <begin position="1"/>
        <end position="35"/>
    </location>
</feature>
<dbReference type="InterPro" id="IPR018328">
    <property type="entry name" value="Rad4_beta-hairpin_dom3"/>
</dbReference>
<dbReference type="InterPro" id="IPR042488">
    <property type="entry name" value="Rad4_BHD3_sf"/>
</dbReference>
<dbReference type="InterPro" id="IPR018325">
    <property type="entry name" value="Rad4/PNGase_transGLS-fold"/>
</dbReference>
<evidence type="ECO:0008006" key="12">
    <source>
        <dbReference type="Google" id="ProtNLM"/>
    </source>
</evidence>
<name>A0A0C3NUF3_PHLG1</name>
<dbReference type="OrthoDB" id="300780at2759"/>
<dbReference type="HOGENOM" id="CLU_003639_2_0_1"/>
<dbReference type="GO" id="GO:0000111">
    <property type="term" value="C:nucleotide-excision repair factor 2 complex"/>
    <property type="evidence" value="ECO:0007669"/>
    <property type="project" value="TreeGrafter"/>
</dbReference>
<feature type="region of interest" description="Disordered" evidence="6">
    <location>
        <begin position="238"/>
        <end position="338"/>
    </location>
</feature>
<dbReference type="GO" id="GO:0005737">
    <property type="term" value="C:cytoplasm"/>
    <property type="evidence" value="ECO:0007669"/>
    <property type="project" value="TreeGrafter"/>
</dbReference>
<feature type="domain" description="Rad4 beta-hairpin" evidence="8">
    <location>
        <begin position="510"/>
        <end position="588"/>
    </location>
</feature>
<keyword evidence="11" id="KW-1185">Reference proteome</keyword>
<dbReference type="FunFam" id="3.30.70.2460:FF:000001">
    <property type="entry name" value="DNA repair protein Rad4 family"/>
    <property type="match status" value="1"/>
</dbReference>
<keyword evidence="5" id="KW-0539">Nucleus</keyword>
<dbReference type="SMART" id="SM01030">
    <property type="entry name" value="BHD_1"/>
    <property type="match status" value="1"/>
</dbReference>
<dbReference type="Proteomes" id="UP000053257">
    <property type="component" value="Unassembled WGS sequence"/>
</dbReference>
<feature type="domain" description="Rad4 beta-hairpin" evidence="7">
    <location>
        <begin position="458"/>
        <end position="508"/>
    </location>
</feature>
<dbReference type="Pfam" id="PF10404">
    <property type="entry name" value="BHD_2"/>
    <property type="match status" value="1"/>
</dbReference>
<dbReference type="Gene3D" id="3.30.70.2460">
    <property type="entry name" value="Rad4, beta-hairpin domain BHD3"/>
    <property type="match status" value="1"/>
</dbReference>
<dbReference type="InterPro" id="IPR002931">
    <property type="entry name" value="Transglutaminase-like"/>
</dbReference>
<evidence type="ECO:0000256" key="1">
    <source>
        <dbReference type="ARBA" id="ARBA00004123"/>
    </source>
</evidence>
<dbReference type="InterPro" id="IPR018326">
    <property type="entry name" value="Rad4_beta-hairpin_dom1"/>
</dbReference>
<comment type="subcellular location">
    <subcellularLocation>
        <location evidence="1">Nucleus</location>
    </subcellularLocation>
</comment>
<feature type="compositionally biased region" description="Acidic residues" evidence="6">
    <location>
        <begin position="12"/>
        <end position="35"/>
    </location>
</feature>
<evidence type="ECO:0000256" key="2">
    <source>
        <dbReference type="ARBA" id="ARBA00009525"/>
    </source>
</evidence>
<keyword evidence="3" id="KW-0227">DNA damage</keyword>
<feature type="non-terminal residue" evidence="10">
    <location>
        <position position="777"/>
    </location>
</feature>
<feature type="compositionally biased region" description="Acidic residues" evidence="6">
    <location>
        <begin position="176"/>
        <end position="185"/>
    </location>
</feature>
<feature type="region of interest" description="Disordered" evidence="6">
    <location>
        <begin position="710"/>
        <end position="745"/>
    </location>
</feature>
<dbReference type="GO" id="GO:0006289">
    <property type="term" value="P:nucleotide-excision repair"/>
    <property type="evidence" value="ECO:0007669"/>
    <property type="project" value="InterPro"/>
</dbReference>
<dbReference type="InterPro" id="IPR038765">
    <property type="entry name" value="Papain-like_cys_pep_sf"/>
</dbReference>
<dbReference type="GO" id="GO:0006298">
    <property type="term" value="P:mismatch repair"/>
    <property type="evidence" value="ECO:0007669"/>
    <property type="project" value="TreeGrafter"/>
</dbReference>
<dbReference type="GO" id="GO:0003684">
    <property type="term" value="F:damaged DNA binding"/>
    <property type="evidence" value="ECO:0007669"/>
    <property type="project" value="InterPro"/>
</dbReference>
<sequence length="777" mass="86093">MQADSSSILDGSESEDDFDWEEVIVPDGGEPPEEEENIISILPTGPVPSGSARAAEAHALRVARVTCHKAHTVLLLGHARVRNRWLNDPLLHARLMSLAPLSCQNAFAMVHRSRVPDAAKRGRLFESAMARLVAWWREYFAVLPRGHVRSRTFEDVQAELARRARDRKGKGRAGDEDSGEEDAEGEVVRSVKSLMKHALSRRGSRDTSAQLFTALCRALGIPARLVVSLQSVPWQANVGRPKASAKKPKKDAKGKGKGKEKAVSVDDEDEDDMEEVEISNANRARFPGGGQRLSGRGASTPAAPDKGKGRQKAPPVINLRKSRGQKLGSAPRTPDPTKTAPVFWTEVFSRADARWMPIDPIRGFVNKRMVFDPSSKLNSPEGTRVENRMVYVVALEEDGFGRDVTPRYAKEYGAKIAKIQQGGKGKKQWWESVMGTITRPYRLNRDDIEDDELHVNQLTEQMPTTMTGFKNHPLYVLARHLRREEVIHPLVELGKFRGEPVYSRASVVTLKTSENWMRQGRRVREGCQPMKWVKLNAVTVNKKRAVEMAMAGHPAVAGEDAAEGGFSSEKDVMQGLYAERQTELYVPDPVVDGRVPKNDFGNIDLYVPTMLPAGAAYLPHKGAAKIARQLGVDYAEAVTGFEFKKRRAFPVITGVVVAAAHEQAVLEAYWAAEAEAETKRRTKRQEQVIRRWQRLVQGLRIRRRLQEQYAARAPQPADGGAERAAAHEPVGRPCSSAHRPRTQAQEAGGFLAEADDVVQPHHLPRNLHAVLPTAAAP</sequence>
<evidence type="ECO:0000259" key="8">
    <source>
        <dbReference type="SMART" id="SM01031"/>
    </source>
</evidence>
<feature type="compositionally biased region" description="Acidic residues" evidence="6">
    <location>
        <begin position="265"/>
        <end position="277"/>
    </location>
</feature>
<evidence type="ECO:0000256" key="4">
    <source>
        <dbReference type="ARBA" id="ARBA00023204"/>
    </source>
</evidence>
<evidence type="ECO:0000313" key="11">
    <source>
        <dbReference type="Proteomes" id="UP000053257"/>
    </source>
</evidence>